<protein>
    <submittedName>
        <fullName evidence="2">Uncharacterized protein</fullName>
    </submittedName>
</protein>
<dbReference type="Proteomes" id="UP001500469">
    <property type="component" value="Unassembled WGS sequence"/>
</dbReference>
<sequence length="59" mass="6748">MTLEFASSKVNKPERGRSGSKIEKTVIDNIGEKSGTIILSKKSFRLYPRRKVEVMHKKI</sequence>
<evidence type="ECO:0000313" key="3">
    <source>
        <dbReference type="Proteomes" id="UP001500469"/>
    </source>
</evidence>
<organism evidence="2 3">
    <name type="scientific">Algoriphagus jejuensis</name>
    <dbReference type="NCBI Taxonomy" id="419934"/>
    <lineage>
        <taxon>Bacteria</taxon>
        <taxon>Pseudomonadati</taxon>
        <taxon>Bacteroidota</taxon>
        <taxon>Cytophagia</taxon>
        <taxon>Cytophagales</taxon>
        <taxon>Cyclobacteriaceae</taxon>
        <taxon>Algoriphagus</taxon>
    </lineage>
</organism>
<keyword evidence="3" id="KW-1185">Reference proteome</keyword>
<reference evidence="2 3" key="1">
    <citation type="journal article" date="2019" name="Int. J. Syst. Evol. Microbiol.">
        <title>The Global Catalogue of Microorganisms (GCM) 10K type strain sequencing project: providing services to taxonomists for standard genome sequencing and annotation.</title>
        <authorList>
            <consortium name="The Broad Institute Genomics Platform"/>
            <consortium name="The Broad Institute Genome Sequencing Center for Infectious Disease"/>
            <person name="Wu L."/>
            <person name="Ma J."/>
        </authorList>
    </citation>
    <scope>NUCLEOTIDE SEQUENCE [LARGE SCALE GENOMIC DNA]</scope>
    <source>
        <strain evidence="2 3">JCM 16112</strain>
    </source>
</reference>
<accession>A0ABN1MVL9</accession>
<name>A0ABN1MVL9_9BACT</name>
<feature type="compositionally biased region" description="Basic and acidic residues" evidence="1">
    <location>
        <begin position="11"/>
        <end position="22"/>
    </location>
</feature>
<evidence type="ECO:0000313" key="2">
    <source>
        <dbReference type="EMBL" id="GAA0877439.1"/>
    </source>
</evidence>
<dbReference type="EMBL" id="BAAAFI010000002">
    <property type="protein sequence ID" value="GAA0877439.1"/>
    <property type="molecule type" value="Genomic_DNA"/>
</dbReference>
<evidence type="ECO:0000256" key="1">
    <source>
        <dbReference type="SAM" id="MobiDB-lite"/>
    </source>
</evidence>
<gene>
    <name evidence="2" type="ORF">GCM10009119_04070</name>
</gene>
<feature type="region of interest" description="Disordered" evidence="1">
    <location>
        <begin position="1"/>
        <end position="22"/>
    </location>
</feature>
<comment type="caution">
    <text evidence="2">The sequence shown here is derived from an EMBL/GenBank/DDBJ whole genome shotgun (WGS) entry which is preliminary data.</text>
</comment>
<proteinExistence type="predicted"/>